<dbReference type="SMART" id="SM00028">
    <property type="entry name" value="TPR"/>
    <property type="match status" value="2"/>
</dbReference>
<dbReference type="GO" id="GO:0051301">
    <property type="term" value="P:cell division"/>
    <property type="evidence" value="ECO:0000318"/>
    <property type="project" value="GO_Central"/>
</dbReference>
<name>A2DF21_TRIV3</name>
<dbReference type="InParanoid" id="A2DF21"/>
<dbReference type="RefSeq" id="XP_001581999.1">
    <property type="nucleotide sequence ID" value="XM_001581949.1"/>
</dbReference>
<dbReference type="STRING" id="5722.A2DF21"/>
<reference evidence="3" key="1">
    <citation type="submission" date="2006-10" db="EMBL/GenBank/DDBJ databases">
        <authorList>
            <person name="Amadeo P."/>
            <person name="Zhao Q."/>
            <person name="Wortman J."/>
            <person name="Fraser-Liggett C."/>
            <person name="Carlton J."/>
        </authorList>
    </citation>
    <scope>NUCLEOTIDE SEQUENCE</scope>
    <source>
        <strain evidence="3">G3</strain>
    </source>
</reference>
<keyword evidence="1 2" id="KW-0802">TPR repeat</keyword>
<dbReference type="AlphaFoldDB" id="A2DF21"/>
<dbReference type="OrthoDB" id="308440at2759"/>
<feature type="repeat" description="TPR" evidence="2">
    <location>
        <begin position="434"/>
        <end position="467"/>
    </location>
</feature>
<dbReference type="OMA" id="AFGHCAR"/>
<dbReference type="Pfam" id="PF14559">
    <property type="entry name" value="TPR_19"/>
    <property type="match status" value="1"/>
</dbReference>
<dbReference type="PANTHER" id="PTHR12558:SF42">
    <property type="entry name" value="ANAPHASE-PROMOTING COMPLEX SUBUNIT 7"/>
    <property type="match status" value="1"/>
</dbReference>
<dbReference type="KEGG" id="tva:5466560"/>
<feature type="repeat" description="TPR" evidence="2">
    <location>
        <begin position="263"/>
        <end position="296"/>
    </location>
</feature>
<dbReference type="VEuPathDB" id="TrichDB:TVAG_172700"/>
<dbReference type="VEuPathDB" id="TrichDB:TVAGG3_0531650"/>
<organism evidence="3 4">
    <name type="scientific">Trichomonas vaginalis (strain ATCC PRA-98 / G3)</name>
    <dbReference type="NCBI Taxonomy" id="412133"/>
    <lineage>
        <taxon>Eukaryota</taxon>
        <taxon>Metamonada</taxon>
        <taxon>Parabasalia</taxon>
        <taxon>Trichomonadida</taxon>
        <taxon>Trichomonadidae</taxon>
        <taxon>Trichomonas</taxon>
    </lineage>
</organism>
<sequence length="495" mass="55813">MSTHELNQMISLGLYKSVNMAVQMTASPSPQLLISRAFALIDMKLYEDALHAVESVDMFGLSQELANDLIEIRLTAHLKMNNPQKCCTIIQSRDFSNRLLTPKLDLLVAQVHMLNNPLPNPDHPAIPHLLRVLQRYPLAFELIEKLIGIGAKIPEFILNSPNSCVKNYAHALQLAESGDYKDAVRCLNQILVTIPGCIPVLVKICQFAIADNNTQLFEDTIVLIPENNLEVIELRAVNLKQQQKKTQLNQVVLRALNTDPTSANAWIAFSHLLEANGDQQRALQATRKALILEPNSRSGFMRHGELRLQRNDVVKAHSAFTHVHTLNPAIDSFSAIVQCDCLLKNWEEAESFAAGAVKRFKPDTYAGNMAITLYGLAKRGTDPKKAAEILRRCLEKDSGNIEALSALIEMHVKDNEFDQAESLLMKHRNSKNIFFFNYKMAEIYSVKRDYQTAMDYAQQALQIEPNNERAKDLLEQLEGVLRDNDDTFEEDEVDL</sequence>
<dbReference type="eggNOG" id="KOG1174">
    <property type="taxonomic scope" value="Eukaryota"/>
</dbReference>
<dbReference type="InterPro" id="IPR011990">
    <property type="entry name" value="TPR-like_helical_dom_sf"/>
</dbReference>
<dbReference type="InterPro" id="IPR019734">
    <property type="entry name" value="TPR_rpt"/>
</dbReference>
<proteinExistence type="predicted"/>
<gene>
    <name evidence="3" type="ORF">TVAG_172700</name>
</gene>
<dbReference type="EMBL" id="DS113193">
    <property type="protein sequence ID" value="EAY21013.1"/>
    <property type="molecule type" value="Genomic_DNA"/>
</dbReference>
<keyword evidence="4" id="KW-1185">Reference proteome</keyword>
<dbReference type="Proteomes" id="UP000001542">
    <property type="component" value="Unassembled WGS sequence"/>
</dbReference>
<accession>A2DF21</accession>
<dbReference type="Gene3D" id="1.25.40.10">
    <property type="entry name" value="Tetratricopeptide repeat domain"/>
    <property type="match status" value="1"/>
</dbReference>
<reference evidence="3" key="2">
    <citation type="journal article" date="2007" name="Science">
        <title>Draft genome sequence of the sexually transmitted pathogen Trichomonas vaginalis.</title>
        <authorList>
            <person name="Carlton J.M."/>
            <person name="Hirt R.P."/>
            <person name="Silva J.C."/>
            <person name="Delcher A.L."/>
            <person name="Schatz M."/>
            <person name="Zhao Q."/>
            <person name="Wortman J.R."/>
            <person name="Bidwell S.L."/>
            <person name="Alsmark U.C.M."/>
            <person name="Besteiro S."/>
            <person name="Sicheritz-Ponten T."/>
            <person name="Noel C.J."/>
            <person name="Dacks J.B."/>
            <person name="Foster P.G."/>
            <person name="Simillion C."/>
            <person name="Van de Peer Y."/>
            <person name="Miranda-Saavedra D."/>
            <person name="Barton G.J."/>
            <person name="Westrop G.D."/>
            <person name="Mueller S."/>
            <person name="Dessi D."/>
            <person name="Fiori P.L."/>
            <person name="Ren Q."/>
            <person name="Paulsen I."/>
            <person name="Zhang H."/>
            <person name="Bastida-Corcuera F.D."/>
            <person name="Simoes-Barbosa A."/>
            <person name="Brown M.T."/>
            <person name="Hayes R.D."/>
            <person name="Mukherjee M."/>
            <person name="Okumura C.Y."/>
            <person name="Schneider R."/>
            <person name="Smith A.J."/>
            <person name="Vanacova S."/>
            <person name="Villalvazo M."/>
            <person name="Haas B.J."/>
            <person name="Pertea M."/>
            <person name="Feldblyum T.V."/>
            <person name="Utterback T.R."/>
            <person name="Shu C.L."/>
            <person name="Osoegawa K."/>
            <person name="de Jong P.J."/>
            <person name="Hrdy I."/>
            <person name="Horvathova L."/>
            <person name="Zubacova Z."/>
            <person name="Dolezal P."/>
            <person name="Malik S.B."/>
            <person name="Logsdon J.M. Jr."/>
            <person name="Henze K."/>
            <person name="Gupta A."/>
            <person name="Wang C.C."/>
            <person name="Dunne R.L."/>
            <person name="Upcroft J.A."/>
            <person name="Upcroft P."/>
            <person name="White O."/>
            <person name="Salzberg S.L."/>
            <person name="Tang P."/>
            <person name="Chiu C.-H."/>
            <person name="Lee Y.-S."/>
            <person name="Embley T.M."/>
            <person name="Coombs G.H."/>
            <person name="Mottram J.C."/>
            <person name="Tachezy J."/>
            <person name="Fraser-Liggett C.M."/>
            <person name="Johnson P.J."/>
        </authorList>
    </citation>
    <scope>NUCLEOTIDE SEQUENCE [LARGE SCALE GENOMIC DNA]</scope>
    <source>
        <strain evidence="3">G3</strain>
    </source>
</reference>
<dbReference type="PROSITE" id="PS50005">
    <property type="entry name" value="TPR"/>
    <property type="match status" value="2"/>
</dbReference>
<dbReference type="PANTHER" id="PTHR12558">
    <property type="entry name" value="CELL DIVISION CYCLE 16,23,27"/>
    <property type="match status" value="1"/>
</dbReference>
<dbReference type="SUPFAM" id="SSF48452">
    <property type="entry name" value="TPR-like"/>
    <property type="match status" value="1"/>
</dbReference>
<dbReference type="SMR" id="A2DF21"/>
<evidence type="ECO:0000256" key="1">
    <source>
        <dbReference type="ARBA" id="ARBA00022803"/>
    </source>
</evidence>
<evidence type="ECO:0000313" key="3">
    <source>
        <dbReference type="EMBL" id="EAY21013.1"/>
    </source>
</evidence>
<evidence type="ECO:0000256" key="2">
    <source>
        <dbReference type="PROSITE-ProRule" id="PRU00339"/>
    </source>
</evidence>
<evidence type="ECO:0000313" key="4">
    <source>
        <dbReference type="Proteomes" id="UP000001542"/>
    </source>
</evidence>
<protein>
    <submittedName>
        <fullName evidence="3">TPR Domain containing protein</fullName>
    </submittedName>
</protein>